<feature type="compositionally biased region" description="Acidic residues" evidence="5">
    <location>
        <begin position="578"/>
        <end position="670"/>
    </location>
</feature>
<dbReference type="PANTHER" id="PTHR13230:SF5">
    <property type="entry name" value="GENERAL TRANSCRIPTION FACTOR 3C POLYPEPTIDE 5"/>
    <property type="match status" value="1"/>
</dbReference>
<comment type="subcellular location">
    <subcellularLocation>
        <location evidence="1">Nucleus</location>
    </subcellularLocation>
</comment>
<proteinExistence type="predicted"/>
<dbReference type="Proteomes" id="UP001174694">
    <property type="component" value="Unassembled WGS sequence"/>
</dbReference>
<feature type="region of interest" description="Disordered" evidence="5">
    <location>
        <begin position="535"/>
        <end position="705"/>
    </location>
</feature>
<evidence type="ECO:0000259" key="7">
    <source>
        <dbReference type="Pfam" id="PF17682"/>
    </source>
</evidence>
<feature type="compositionally biased region" description="Acidic residues" evidence="5">
    <location>
        <begin position="692"/>
        <end position="705"/>
    </location>
</feature>
<dbReference type="GO" id="GO:0001002">
    <property type="term" value="F:RNA polymerase III type 1 promoter sequence-specific DNA binding"/>
    <property type="evidence" value="ECO:0007669"/>
    <property type="project" value="TreeGrafter"/>
</dbReference>
<dbReference type="InterPro" id="IPR019136">
    <property type="entry name" value="TF_IIIC_su-5_HTH"/>
</dbReference>
<evidence type="ECO:0000256" key="2">
    <source>
        <dbReference type="ARBA" id="ARBA00023125"/>
    </source>
</evidence>
<dbReference type="Pfam" id="PF09734">
    <property type="entry name" value="Tau95"/>
    <property type="match status" value="1"/>
</dbReference>
<keyword evidence="4" id="KW-0539">Nucleus</keyword>
<dbReference type="InterPro" id="IPR042536">
    <property type="entry name" value="TFIIIC_tauA_Sfc1"/>
</dbReference>
<evidence type="ECO:0000256" key="5">
    <source>
        <dbReference type="SAM" id="MobiDB-lite"/>
    </source>
</evidence>
<evidence type="ECO:0000256" key="4">
    <source>
        <dbReference type="ARBA" id="ARBA00023242"/>
    </source>
</evidence>
<dbReference type="EMBL" id="JANBVO010000026">
    <property type="protein sequence ID" value="KAJ9139400.1"/>
    <property type="molecule type" value="Genomic_DNA"/>
</dbReference>
<dbReference type="GO" id="GO:0001003">
    <property type="term" value="F:RNA polymerase III type 2 promoter sequence-specific DNA binding"/>
    <property type="evidence" value="ECO:0007669"/>
    <property type="project" value="TreeGrafter"/>
</dbReference>
<comment type="caution">
    <text evidence="8">The sequence shown here is derived from an EMBL/GenBank/DDBJ whole genome shotgun (WGS) entry which is preliminary data.</text>
</comment>
<keyword evidence="2" id="KW-0238">DNA-binding</keyword>
<dbReference type="Gene3D" id="3.30.200.160">
    <property type="entry name" value="TFIIIC, subcomplex tauA, subunit Sfc1, barrel domain"/>
    <property type="match status" value="1"/>
</dbReference>
<evidence type="ECO:0000259" key="6">
    <source>
        <dbReference type="Pfam" id="PF09734"/>
    </source>
</evidence>
<keyword evidence="9" id="KW-1185">Reference proteome</keyword>
<feature type="domain" description="Transcription factor IIIC subunit Tfc1/Sfc1 triple barrel" evidence="7">
    <location>
        <begin position="27"/>
        <end position="174"/>
    </location>
</feature>
<evidence type="ECO:0000256" key="1">
    <source>
        <dbReference type="ARBA" id="ARBA00004123"/>
    </source>
</evidence>
<dbReference type="InterPro" id="IPR040454">
    <property type="entry name" value="TF_IIIC_Tfc1/Sfc1"/>
</dbReference>
<evidence type="ECO:0000313" key="8">
    <source>
        <dbReference type="EMBL" id="KAJ9139400.1"/>
    </source>
</evidence>
<protein>
    <submittedName>
        <fullName evidence="8">Transcription factor tau subunit sfc1</fullName>
    </submittedName>
</protein>
<evidence type="ECO:0000313" key="9">
    <source>
        <dbReference type="Proteomes" id="UP001174694"/>
    </source>
</evidence>
<reference evidence="8" key="1">
    <citation type="submission" date="2022-07" db="EMBL/GenBank/DDBJ databases">
        <title>Fungi with potential for degradation of polypropylene.</title>
        <authorList>
            <person name="Gostincar C."/>
        </authorList>
    </citation>
    <scope>NUCLEOTIDE SEQUENCE</scope>
    <source>
        <strain evidence="8">EXF-13308</strain>
    </source>
</reference>
<dbReference type="InterPro" id="IPR041499">
    <property type="entry name" value="Tfc1/Sfc1_N"/>
</dbReference>
<sequence length="705" mass="79105">MSSQDVRLPSNKADAPIYTIPARTIAALEHPLTILDVDKGIKTLGHHPSFQSILDPNTPDSSIPLYLHYDSPTDRPLMSHYAASNNVVLKITVPKRTGRKRKRGSDEPFQGDVQMTGSGVEDVESEGVLSRSQLDDAKVLQRKLQDNVGRYKVEPVGMIRHTHRYRGLADFQYSLKSSDFMNRFNEKVMHGDVSRFREFSLNTGTSKPPNVELIPPPAFTPMTMPFHYSYSQNPYVRAVKGPAGHERVVNVTARVKSAGYFIQARDPIPAAPKKPPDLRDPTFAAVMKELEVAMEERPIWTRRSIINRLGTAVSAKQLGGGTSKDISSQMIRHGIQYVGYQFKGGPWRDALIKYGVDPRTDPKYRKYQTLVFRLRLADVGKVGRSWQDVRKADIYMIKKKIDENTVESHIFDGKSFADDGKVWQVCDITDPLLAKLLSEAAYRPTCDVDNAGWYHRGLYAKAKAIMKCKIRGIQFNREIKDADFDAALRMRDETPEQESKSLSFPMPDLKLTAEEKKLLDIRKYRGLGRNRNNKRTTYAIPLGRRGGAGNDSQTPDTGLGTVDSPSKQLQDDMMLEGAGDEDEGGDVLDGADEEGDVEDDDSEIGDEDDDEGELEEDVDEGDIDEDEIEEEGIEEQEVGEEDAEEEDIDGDEDDDDEEDDEEDGGGVDGEDDRRWKYEDQRGFQDEFGLANEPEEGFSSAEEDGE</sequence>
<evidence type="ECO:0000256" key="3">
    <source>
        <dbReference type="ARBA" id="ARBA00023163"/>
    </source>
</evidence>
<feature type="domain" description="Transcription factor IIIC subunit 5 HTH" evidence="6">
    <location>
        <begin position="213"/>
        <end position="373"/>
    </location>
</feature>
<dbReference type="PANTHER" id="PTHR13230">
    <property type="entry name" value="GENERAL TRANSCRIPTION FACTOR IIIC, POLYPEPTIDE 5"/>
    <property type="match status" value="1"/>
</dbReference>
<feature type="compositionally biased region" description="Basic and acidic residues" evidence="5">
    <location>
        <begin position="671"/>
        <end position="684"/>
    </location>
</feature>
<dbReference type="GO" id="GO:0005634">
    <property type="term" value="C:nucleus"/>
    <property type="evidence" value="ECO:0007669"/>
    <property type="project" value="UniProtKB-SubCell"/>
</dbReference>
<dbReference type="GO" id="GO:0000127">
    <property type="term" value="C:transcription factor TFIIIC complex"/>
    <property type="evidence" value="ECO:0007669"/>
    <property type="project" value="InterPro"/>
</dbReference>
<organism evidence="8 9">
    <name type="scientific">Pleurostoma richardsiae</name>
    <dbReference type="NCBI Taxonomy" id="41990"/>
    <lineage>
        <taxon>Eukaryota</taxon>
        <taxon>Fungi</taxon>
        <taxon>Dikarya</taxon>
        <taxon>Ascomycota</taxon>
        <taxon>Pezizomycotina</taxon>
        <taxon>Sordariomycetes</taxon>
        <taxon>Sordariomycetidae</taxon>
        <taxon>Calosphaeriales</taxon>
        <taxon>Pleurostomataceae</taxon>
        <taxon>Pleurostoma</taxon>
    </lineage>
</organism>
<dbReference type="AlphaFoldDB" id="A0AA38VQC9"/>
<gene>
    <name evidence="8" type="ORF">NKR23_g7966</name>
</gene>
<feature type="region of interest" description="Disordered" evidence="5">
    <location>
        <begin position="95"/>
        <end position="124"/>
    </location>
</feature>
<accession>A0AA38VQC9</accession>
<dbReference type="GO" id="GO:0006384">
    <property type="term" value="P:transcription initiation at RNA polymerase III promoter"/>
    <property type="evidence" value="ECO:0007669"/>
    <property type="project" value="InterPro"/>
</dbReference>
<dbReference type="Pfam" id="PF17682">
    <property type="entry name" value="Tau95_N"/>
    <property type="match status" value="1"/>
</dbReference>
<keyword evidence="3" id="KW-0804">Transcription</keyword>
<name>A0AA38VQC9_9PEZI</name>